<dbReference type="AlphaFoldDB" id="A0A4S3JEJ9"/>
<feature type="compositionally biased region" description="Polar residues" evidence="1">
    <location>
        <begin position="189"/>
        <end position="213"/>
    </location>
</feature>
<feature type="compositionally biased region" description="Low complexity" evidence="1">
    <location>
        <begin position="116"/>
        <end position="130"/>
    </location>
</feature>
<feature type="compositionally biased region" description="Polar residues" evidence="1">
    <location>
        <begin position="232"/>
        <end position="246"/>
    </location>
</feature>
<name>A0A4S3JEJ9_9EURO</name>
<dbReference type="Proteomes" id="UP000308092">
    <property type="component" value="Unassembled WGS sequence"/>
</dbReference>
<evidence type="ECO:0000313" key="4">
    <source>
        <dbReference type="Proteomes" id="UP000308092"/>
    </source>
</evidence>
<dbReference type="GeneID" id="54332612"/>
<feature type="compositionally biased region" description="Polar residues" evidence="1">
    <location>
        <begin position="414"/>
        <end position="434"/>
    </location>
</feature>
<feature type="region of interest" description="Disordered" evidence="1">
    <location>
        <begin position="1"/>
        <end position="301"/>
    </location>
</feature>
<dbReference type="PANTHER" id="PTHR35361:SF1">
    <property type="entry name" value="OS08G0443700 PROTEIN"/>
    <property type="match status" value="1"/>
</dbReference>
<feature type="compositionally biased region" description="Polar residues" evidence="1">
    <location>
        <begin position="292"/>
        <end position="301"/>
    </location>
</feature>
<evidence type="ECO:0000256" key="1">
    <source>
        <dbReference type="SAM" id="MobiDB-lite"/>
    </source>
</evidence>
<dbReference type="OrthoDB" id="2142961at2759"/>
<reference evidence="2 5" key="2">
    <citation type="submission" date="2019-08" db="EMBL/GenBank/DDBJ databases">
        <title>The genome sequence of a newly discovered highly antifungal drug resistant Aspergillus species, Aspergillus tanneri NIH 1004.</title>
        <authorList>
            <person name="Mounaud S."/>
            <person name="Singh I."/>
            <person name="Joardar V."/>
            <person name="Pakala S."/>
            <person name="Pakala S."/>
            <person name="Venepally P."/>
            <person name="Chung J.K."/>
            <person name="Losada L."/>
            <person name="Nierman W.C."/>
        </authorList>
    </citation>
    <scope>NUCLEOTIDE SEQUENCE [LARGE SCALE GENOMIC DNA]</scope>
    <source>
        <strain evidence="2 5">NIH1004</strain>
    </source>
</reference>
<keyword evidence="4" id="KW-1185">Reference proteome</keyword>
<feature type="compositionally biased region" description="Polar residues" evidence="1">
    <location>
        <begin position="157"/>
        <end position="176"/>
    </location>
</feature>
<feature type="region of interest" description="Disordered" evidence="1">
    <location>
        <begin position="410"/>
        <end position="438"/>
    </location>
</feature>
<dbReference type="RefSeq" id="XP_033422510.1">
    <property type="nucleotide sequence ID" value="XM_033574492.1"/>
</dbReference>
<dbReference type="Pfam" id="PF15365">
    <property type="entry name" value="PNRC"/>
    <property type="match status" value="1"/>
</dbReference>
<dbReference type="PANTHER" id="PTHR35361">
    <property type="entry name" value="OS08G0443700 PROTEIN"/>
    <property type="match status" value="1"/>
</dbReference>
<dbReference type="VEuPathDB" id="FungiDB:EYZ11_006799"/>
<dbReference type="EMBL" id="SOSA01000248">
    <property type="protein sequence ID" value="THC93723.1"/>
    <property type="molecule type" value="Genomic_DNA"/>
</dbReference>
<feature type="compositionally biased region" description="Polar residues" evidence="1">
    <location>
        <begin position="51"/>
        <end position="62"/>
    </location>
</feature>
<dbReference type="InterPro" id="IPR028322">
    <property type="entry name" value="PNRC-like_rgn"/>
</dbReference>
<dbReference type="EMBL" id="QUQM01000005">
    <property type="protein sequence ID" value="KAA8643148.1"/>
    <property type="molecule type" value="Genomic_DNA"/>
</dbReference>
<sequence length="466" mass="50671">MSTQSQTPPTPKGPRNINRHNQKRSIPPPTQKGALVTTPPSSPPRNLSPGEATTDSSNNVNLCQKKHGRYSKKLRDAPRASPVQKNGHRYTSSHPNNTTTPQPKDSPHYAGPTFHASPAPSALPIPSFFSKSMPDSDIVPALEQDNDYYDAGPDLETTPSKPKQRPQIQNGGQESTPLDFLFKAAVEARNTQPQRSPESNSRIRSPQTDSKALQQRKADAVSNGMFPLEMDSPNSRNSQIGPSFATSYKERMNALRSASSPSPPMTDLDEDQRRAKTEALKNLLLNPRPQRPSFSSTLAHDNSSGITERSILCPTVPHFATPLRTTSGPPATTMPYHVPGEQRPLRRGNMFHPPTSQYPSSGGPLQLRTHNSAMRKEVLTSIPGNTGGLAGESACLPHVAHDPKLPNGYMHSCSPVSQQSTASRPMSASTSAQALDTKKMEDDIRRILKLDVNQGFPPNGIQSSYA</sequence>
<comment type="caution">
    <text evidence="3">The sequence shown here is derived from an EMBL/GenBank/DDBJ whole genome shotgun (WGS) entry which is preliminary data.</text>
</comment>
<reference evidence="3 4" key="1">
    <citation type="submission" date="2019-03" db="EMBL/GenBank/DDBJ databases">
        <title>The genome sequence of a newly discovered highly antifungal drug resistant Aspergillus species, Aspergillus tanneri NIH 1004.</title>
        <authorList>
            <person name="Mounaud S."/>
            <person name="Singh I."/>
            <person name="Joardar V."/>
            <person name="Pakala S."/>
            <person name="Pakala S."/>
            <person name="Venepally P."/>
            <person name="Hoover J."/>
            <person name="Nierman W."/>
            <person name="Chung J."/>
            <person name="Losada L."/>
        </authorList>
    </citation>
    <scope>NUCLEOTIDE SEQUENCE [LARGE SCALE GENOMIC DNA]</scope>
    <source>
        <strain evidence="3 4">NIH1004</strain>
    </source>
</reference>
<organism evidence="3 4">
    <name type="scientific">Aspergillus tanneri</name>
    <dbReference type="NCBI Taxonomy" id="1220188"/>
    <lineage>
        <taxon>Eukaryota</taxon>
        <taxon>Fungi</taxon>
        <taxon>Dikarya</taxon>
        <taxon>Ascomycota</taxon>
        <taxon>Pezizomycotina</taxon>
        <taxon>Eurotiomycetes</taxon>
        <taxon>Eurotiomycetidae</taxon>
        <taxon>Eurotiales</taxon>
        <taxon>Aspergillaceae</taxon>
        <taxon>Aspergillus</taxon>
        <taxon>Aspergillus subgen. Circumdati</taxon>
    </lineage>
</organism>
<evidence type="ECO:0000313" key="5">
    <source>
        <dbReference type="Proteomes" id="UP000324241"/>
    </source>
</evidence>
<evidence type="ECO:0000313" key="2">
    <source>
        <dbReference type="EMBL" id="KAA8643148.1"/>
    </source>
</evidence>
<gene>
    <name evidence="2" type="ORF">ATNIH1004_009910</name>
    <name evidence="3" type="ORF">EYZ11_006799</name>
</gene>
<dbReference type="Proteomes" id="UP000324241">
    <property type="component" value="Unassembled WGS sequence"/>
</dbReference>
<accession>A0A4S3JEJ9</accession>
<dbReference type="GO" id="GO:0016071">
    <property type="term" value="P:mRNA metabolic process"/>
    <property type="evidence" value="ECO:0007669"/>
    <property type="project" value="UniProtKB-ARBA"/>
</dbReference>
<evidence type="ECO:0000313" key="3">
    <source>
        <dbReference type="EMBL" id="THC93723.1"/>
    </source>
</evidence>
<protein>
    <submittedName>
        <fullName evidence="3">Uncharacterized protein</fullName>
    </submittedName>
</protein>
<proteinExistence type="predicted"/>
<feature type="compositionally biased region" description="Polar residues" evidence="1">
    <location>
        <begin position="89"/>
        <end position="103"/>
    </location>
</feature>